<dbReference type="Pfam" id="PF04909">
    <property type="entry name" value="Amidohydro_2"/>
    <property type="match status" value="1"/>
</dbReference>
<gene>
    <name evidence="3" type="ORF">D6D01_01758</name>
</gene>
<sequence length="352" mass="39219">MSSKHPILDSHIHLWPASAADANGHAWMSDPHFTLSKQHILSDYTSASSANPPIGVVYVETDRRLEDPSSSSLESWASEAIKELQFLRSIVEGDYGSEASALLQGIVTWAPVHQGQDVFSQWLEIAEKTTGPETWGRIKGFRFLLQAITDKTEFENLVFSDGFISILKSLGRHEKKFSFDVGIDQRSGGTWQLETFTKVVEKVYKGVPEEERTVLILNHMCKPSYTSTSSDSFARWKSCIQNFASYPQAYMKLSGAFSELSDDTSPVNTADPNALAQRMKPWTDVVFDAFGPQRVMFGSDWPVCNVKGLKGEGSWPVWTSVVEEILSQRNCTEADKARVWSGTAKEAYELGA</sequence>
<dbReference type="GO" id="GO:0016787">
    <property type="term" value="F:hydrolase activity"/>
    <property type="evidence" value="ECO:0007669"/>
    <property type="project" value="InterPro"/>
</dbReference>
<comment type="similarity">
    <text evidence="1">Belongs to the metallo-dependent hydrolases superfamily.</text>
</comment>
<evidence type="ECO:0000259" key="2">
    <source>
        <dbReference type="Pfam" id="PF04909"/>
    </source>
</evidence>
<dbReference type="AlphaFoldDB" id="A0A4S9LY16"/>
<proteinExistence type="inferred from homology"/>
<dbReference type="PANTHER" id="PTHR43569">
    <property type="entry name" value="AMIDOHYDROLASE"/>
    <property type="match status" value="1"/>
</dbReference>
<organism evidence="3 4">
    <name type="scientific">Aureobasidium pullulans</name>
    <name type="common">Black yeast</name>
    <name type="synonym">Pullularia pullulans</name>
    <dbReference type="NCBI Taxonomy" id="5580"/>
    <lineage>
        <taxon>Eukaryota</taxon>
        <taxon>Fungi</taxon>
        <taxon>Dikarya</taxon>
        <taxon>Ascomycota</taxon>
        <taxon>Pezizomycotina</taxon>
        <taxon>Dothideomycetes</taxon>
        <taxon>Dothideomycetidae</taxon>
        <taxon>Dothideales</taxon>
        <taxon>Saccotheciaceae</taxon>
        <taxon>Aureobasidium</taxon>
    </lineage>
</organism>
<evidence type="ECO:0000256" key="1">
    <source>
        <dbReference type="ARBA" id="ARBA00038310"/>
    </source>
</evidence>
<reference evidence="3 4" key="1">
    <citation type="submission" date="2018-10" db="EMBL/GenBank/DDBJ databases">
        <title>Fifty Aureobasidium pullulans genomes reveal a recombining polyextremotolerant generalist.</title>
        <authorList>
            <person name="Gostincar C."/>
            <person name="Turk M."/>
            <person name="Zajc J."/>
            <person name="Gunde-Cimerman N."/>
        </authorList>
    </citation>
    <scope>NUCLEOTIDE SEQUENCE [LARGE SCALE GENOMIC DNA]</scope>
    <source>
        <strain evidence="3 4">EXF-6604</strain>
    </source>
</reference>
<evidence type="ECO:0000313" key="3">
    <source>
        <dbReference type="EMBL" id="THY34908.1"/>
    </source>
</evidence>
<evidence type="ECO:0000313" key="4">
    <source>
        <dbReference type="Proteomes" id="UP000306584"/>
    </source>
</evidence>
<name>A0A4S9LY16_AURPU</name>
<dbReference type="InterPro" id="IPR032466">
    <property type="entry name" value="Metal_Hydrolase"/>
</dbReference>
<dbReference type="Proteomes" id="UP000306584">
    <property type="component" value="Unassembled WGS sequence"/>
</dbReference>
<protein>
    <recommendedName>
        <fullName evidence="2">Amidohydrolase-related domain-containing protein</fullName>
    </recommendedName>
</protein>
<comment type="caution">
    <text evidence="3">The sequence shown here is derived from an EMBL/GenBank/DDBJ whole genome shotgun (WGS) entry which is preliminary data.</text>
</comment>
<accession>A0A4S9LY16</accession>
<feature type="domain" description="Amidohydrolase-related" evidence="2">
    <location>
        <begin position="211"/>
        <end position="349"/>
    </location>
</feature>
<dbReference type="InterPro" id="IPR006680">
    <property type="entry name" value="Amidohydro-rel"/>
</dbReference>
<dbReference type="InterPro" id="IPR052350">
    <property type="entry name" value="Metallo-dep_Lactonases"/>
</dbReference>
<dbReference type="Gene3D" id="3.20.20.140">
    <property type="entry name" value="Metal-dependent hydrolases"/>
    <property type="match status" value="1"/>
</dbReference>
<dbReference type="PANTHER" id="PTHR43569:SF2">
    <property type="entry name" value="AMIDOHYDROLASE-RELATED DOMAIN-CONTAINING PROTEIN"/>
    <property type="match status" value="1"/>
</dbReference>
<dbReference type="EMBL" id="QZBD01000034">
    <property type="protein sequence ID" value="THY34908.1"/>
    <property type="molecule type" value="Genomic_DNA"/>
</dbReference>
<dbReference type="SUPFAM" id="SSF51556">
    <property type="entry name" value="Metallo-dependent hydrolases"/>
    <property type="match status" value="1"/>
</dbReference>